<comment type="caution">
    <text evidence="8">The sequence shown here is derived from an EMBL/GenBank/DDBJ whole genome shotgun (WGS) entry which is preliminary data.</text>
</comment>
<sequence length="389" mass="42150">MPTIAITPCRPRRPPPLRARPSAMADDEASGSTPIRLLVVDDDLNAIEHLGHLLKGFAQVSFATNGEDALRLALQQRPDLVLLDIELPGVDGFEVCRRMRAMPALHDLPIVFATRHGDAGTEAQARRTGGDDFLRKPFDDVQVLARLRLQLRAGAAHAEDLVAVAPQASMLSYLAHEIGNPVNVIKGFAQLMQAGPLQAGQAEKLSHILEAVERLRGLLDDMTDVARMESGQFHVETAEVELNSFLQQACMPAQAQAAQAGVHLHLPTPAWPVRVRADARRLRQCLDNLLSNALKYGDDGGRIDIEIEDRGGEVVLAVQDQGVGFSDSQMAQLFEPYNRLGRDGGAIPGTGLGLTLTRELMRAMGGRLLVHSDGTGHGARFELLLRAAD</sequence>
<dbReference type="GO" id="GO:0005524">
    <property type="term" value="F:ATP binding"/>
    <property type="evidence" value="ECO:0007669"/>
    <property type="project" value="UniProtKB-KW"/>
</dbReference>
<evidence type="ECO:0000256" key="3">
    <source>
        <dbReference type="ARBA" id="ARBA00022553"/>
    </source>
</evidence>
<dbReference type="RefSeq" id="WP_394412615.1">
    <property type="nucleotide sequence ID" value="NZ_JBIGIC010000007.1"/>
</dbReference>
<evidence type="ECO:0000256" key="2">
    <source>
        <dbReference type="ARBA" id="ARBA00012438"/>
    </source>
</evidence>
<protein>
    <recommendedName>
        <fullName evidence="2">histidine kinase</fullName>
        <ecNumber evidence="2">2.7.13.3</ecNumber>
    </recommendedName>
</protein>
<dbReference type="PANTHER" id="PTHR43547">
    <property type="entry name" value="TWO-COMPONENT HISTIDINE KINASE"/>
    <property type="match status" value="1"/>
</dbReference>
<dbReference type="InterPro" id="IPR001789">
    <property type="entry name" value="Sig_transdc_resp-reg_receiver"/>
</dbReference>
<accession>A0ABW7HE68</accession>
<evidence type="ECO:0000256" key="5">
    <source>
        <dbReference type="SAM" id="MobiDB-lite"/>
    </source>
</evidence>
<dbReference type="InterPro" id="IPR004358">
    <property type="entry name" value="Sig_transdc_His_kin-like_C"/>
</dbReference>
<keyword evidence="8" id="KW-0067">ATP-binding</keyword>
<dbReference type="Gene3D" id="1.10.287.130">
    <property type="match status" value="1"/>
</dbReference>
<evidence type="ECO:0000256" key="1">
    <source>
        <dbReference type="ARBA" id="ARBA00000085"/>
    </source>
</evidence>
<dbReference type="SUPFAM" id="SSF55874">
    <property type="entry name" value="ATPase domain of HSP90 chaperone/DNA topoisomerase II/histidine kinase"/>
    <property type="match status" value="1"/>
</dbReference>
<dbReference type="InterPro" id="IPR003661">
    <property type="entry name" value="HisK_dim/P_dom"/>
</dbReference>
<dbReference type="PROSITE" id="PS50109">
    <property type="entry name" value="HIS_KIN"/>
    <property type="match status" value="1"/>
</dbReference>
<dbReference type="Gene3D" id="3.40.50.2300">
    <property type="match status" value="1"/>
</dbReference>
<dbReference type="InterPro" id="IPR011006">
    <property type="entry name" value="CheY-like_superfamily"/>
</dbReference>
<dbReference type="SMART" id="SM00448">
    <property type="entry name" value="REC"/>
    <property type="match status" value="1"/>
</dbReference>
<dbReference type="SUPFAM" id="SSF52172">
    <property type="entry name" value="CheY-like"/>
    <property type="match status" value="1"/>
</dbReference>
<dbReference type="Gene3D" id="3.30.565.10">
    <property type="entry name" value="Histidine kinase-like ATPase, C-terminal domain"/>
    <property type="match status" value="1"/>
</dbReference>
<proteinExistence type="predicted"/>
<gene>
    <name evidence="8" type="ORF">ACG04R_16105</name>
</gene>
<dbReference type="InterPro" id="IPR005467">
    <property type="entry name" value="His_kinase_dom"/>
</dbReference>
<dbReference type="SMART" id="SM00388">
    <property type="entry name" value="HisKA"/>
    <property type="match status" value="1"/>
</dbReference>
<feature type="domain" description="Histidine kinase" evidence="6">
    <location>
        <begin position="173"/>
        <end position="389"/>
    </location>
</feature>
<dbReference type="PROSITE" id="PS50110">
    <property type="entry name" value="RESPONSE_REGULATORY"/>
    <property type="match status" value="1"/>
</dbReference>
<evidence type="ECO:0000313" key="9">
    <source>
        <dbReference type="Proteomes" id="UP001606134"/>
    </source>
</evidence>
<dbReference type="CDD" id="cd00082">
    <property type="entry name" value="HisKA"/>
    <property type="match status" value="1"/>
</dbReference>
<dbReference type="InterPro" id="IPR036890">
    <property type="entry name" value="HATPase_C_sf"/>
</dbReference>
<keyword evidence="9" id="KW-1185">Reference proteome</keyword>
<evidence type="ECO:0000313" key="8">
    <source>
        <dbReference type="EMBL" id="MFG6488210.1"/>
    </source>
</evidence>
<keyword evidence="3 4" id="KW-0597">Phosphoprotein</keyword>
<dbReference type="PANTHER" id="PTHR43547:SF2">
    <property type="entry name" value="HYBRID SIGNAL TRANSDUCTION HISTIDINE KINASE C"/>
    <property type="match status" value="1"/>
</dbReference>
<dbReference type="InterPro" id="IPR003594">
    <property type="entry name" value="HATPase_dom"/>
</dbReference>
<dbReference type="PRINTS" id="PR00344">
    <property type="entry name" value="BCTRLSENSOR"/>
</dbReference>
<dbReference type="SMART" id="SM00387">
    <property type="entry name" value="HATPase_c"/>
    <property type="match status" value="1"/>
</dbReference>
<dbReference type="EMBL" id="JBIGIC010000007">
    <property type="protein sequence ID" value="MFG6488210.1"/>
    <property type="molecule type" value="Genomic_DNA"/>
</dbReference>
<feature type="region of interest" description="Disordered" evidence="5">
    <location>
        <begin position="1"/>
        <end position="29"/>
    </location>
</feature>
<keyword evidence="8" id="KW-0547">Nucleotide-binding</keyword>
<dbReference type="Proteomes" id="UP001606134">
    <property type="component" value="Unassembled WGS sequence"/>
</dbReference>
<dbReference type="EC" id="2.7.13.3" evidence="2"/>
<evidence type="ECO:0000259" key="7">
    <source>
        <dbReference type="PROSITE" id="PS50110"/>
    </source>
</evidence>
<organism evidence="8 9">
    <name type="scientific">Pelomonas candidula</name>
    <dbReference type="NCBI Taxonomy" id="3299025"/>
    <lineage>
        <taxon>Bacteria</taxon>
        <taxon>Pseudomonadati</taxon>
        <taxon>Pseudomonadota</taxon>
        <taxon>Betaproteobacteria</taxon>
        <taxon>Burkholderiales</taxon>
        <taxon>Sphaerotilaceae</taxon>
        <taxon>Roseateles</taxon>
    </lineage>
</organism>
<feature type="modified residue" description="4-aspartylphosphate" evidence="4">
    <location>
        <position position="84"/>
    </location>
</feature>
<feature type="domain" description="Response regulatory" evidence="7">
    <location>
        <begin position="36"/>
        <end position="151"/>
    </location>
</feature>
<comment type="catalytic activity">
    <reaction evidence="1">
        <text>ATP + protein L-histidine = ADP + protein N-phospho-L-histidine.</text>
        <dbReference type="EC" id="2.7.13.3"/>
    </reaction>
</comment>
<dbReference type="Pfam" id="PF02518">
    <property type="entry name" value="HATPase_c"/>
    <property type="match status" value="1"/>
</dbReference>
<evidence type="ECO:0000256" key="4">
    <source>
        <dbReference type="PROSITE-ProRule" id="PRU00169"/>
    </source>
</evidence>
<dbReference type="Pfam" id="PF00072">
    <property type="entry name" value="Response_reg"/>
    <property type="match status" value="1"/>
</dbReference>
<dbReference type="Pfam" id="PF00512">
    <property type="entry name" value="HisKA"/>
    <property type="match status" value="1"/>
</dbReference>
<evidence type="ECO:0000259" key="6">
    <source>
        <dbReference type="PROSITE" id="PS50109"/>
    </source>
</evidence>
<reference evidence="8 9" key="1">
    <citation type="submission" date="2024-08" db="EMBL/GenBank/DDBJ databases">
        <authorList>
            <person name="Lu H."/>
        </authorList>
    </citation>
    <scope>NUCLEOTIDE SEQUENCE [LARGE SCALE GENOMIC DNA]</scope>
    <source>
        <strain evidence="8 9">BYS78W</strain>
    </source>
</reference>
<name>A0ABW7HE68_9BURK</name>